<dbReference type="Gene3D" id="3.30.750.70">
    <property type="entry name" value="4-hydroxybutyrate coenzyme like domains"/>
    <property type="match status" value="1"/>
</dbReference>
<dbReference type="GO" id="GO:0016787">
    <property type="term" value="F:hydrolase activity"/>
    <property type="evidence" value="ECO:0007669"/>
    <property type="project" value="UniProtKB-KW"/>
</dbReference>
<gene>
    <name evidence="2" type="ORF">EV688_11352</name>
</gene>
<accession>A0A4R2KW89</accession>
<evidence type="ECO:0000313" key="2">
    <source>
        <dbReference type="EMBL" id="TCO74498.1"/>
    </source>
</evidence>
<sequence>MNAIPAVHRNCETLVDEIIAQIGTPIVAGLPLGLGKANHVVNALFRRAQADPGLSLTLFTALTLEAPVARSDLEHRFLAPLSERLFDAYPPLAYASAQRKQELPDNIRVVEFFLRPGAWLGVPGAQQSYASINYTHALDAMLREGMNLLLQLIAVPTETSADTYSLSCNPDISADLLDLRRAGKCDFLSVGQINRQLPFLGGAALRDRSDFDLVLDSPDCEFPLYTPPHKPAAATDHAIALHAAALVADAGTLQIGIGSIGDAIAHALILRQRDNDIFQRCLERLHGPRAAPAGEVRGRFDVGLYGLTEMLVEGFLALMLAGVIRRDVDGACVHAGFFLGSPVFYDMLERLGPDQRARIAMMPVSFVNDLHERGPHTCLLGPPQNASATESGKRAARRNARFINSAMMVTMTGAIVSDGLEDAQVVSGVGGQYNFVAQAFALPEARSIITLPATRTHKGKLQSNICWQYAHTTIPRHLRDIVVTEYGVADLRDKSDADVILAMLNIADSRFQPDLLASAKAAGKVPGNQEIAEYYRHNTPARITAALAPAAGYLPAFPLGSGLTPEEEHLAQGLSRLSEQAGSRLGLARLALRGWRRKPDKRTDASLARMNLSRPRDLGEHVSRALLLAVLEQETPSSE</sequence>
<keyword evidence="3" id="KW-1185">Reference proteome</keyword>
<dbReference type="InterPro" id="IPR037171">
    <property type="entry name" value="NagB/RpiA_transferase-like"/>
</dbReference>
<dbReference type="Gene3D" id="3.40.1080.10">
    <property type="entry name" value="Glutaconate Coenzyme A-transferase"/>
    <property type="match status" value="1"/>
</dbReference>
<dbReference type="InterPro" id="IPR038460">
    <property type="entry name" value="AcetylCoA_hyd_C_sf"/>
</dbReference>
<dbReference type="EMBL" id="SLWX01000013">
    <property type="protein sequence ID" value="TCO74498.1"/>
    <property type="molecule type" value="Genomic_DNA"/>
</dbReference>
<dbReference type="Gene3D" id="3.40.1080.20">
    <property type="entry name" value="Acetyl-CoA hydrolase/transferase C-terminal domain"/>
    <property type="match status" value="1"/>
</dbReference>
<dbReference type="RefSeq" id="WP_205686689.1">
    <property type="nucleotide sequence ID" value="NZ_QQSW01000017.1"/>
</dbReference>
<protein>
    <submittedName>
        <fullName evidence="2">Acyl-CoA hydrolase</fullName>
    </submittedName>
</protein>
<evidence type="ECO:0000313" key="3">
    <source>
        <dbReference type="Proteomes" id="UP000294980"/>
    </source>
</evidence>
<feature type="domain" description="Acetyl-CoA hydrolase/transferase C-terminal" evidence="1">
    <location>
        <begin position="340"/>
        <end position="518"/>
    </location>
</feature>
<evidence type="ECO:0000259" key="1">
    <source>
        <dbReference type="Pfam" id="PF13336"/>
    </source>
</evidence>
<dbReference type="GO" id="GO:0006083">
    <property type="term" value="P:acetate metabolic process"/>
    <property type="evidence" value="ECO:0007669"/>
    <property type="project" value="InterPro"/>
</dbReference>
<dbReference type="AlphaFoldDB" id="A0A4R2KW89"/>
<dbReference type="PANTHER" id="PTHR21432:SF20">
    <property type="entry name" value="ACETYL-COA HYDROLASE"/>
    <property type="match status" value="1"/>
</dbReference>
<reference evidence="2 3" key="1">
    <citation type="submission" date="2019-03" db="EMBL/GenBank/DDBJ databases">
        <title>Genomic Encyclopedia of Type Strains, Phase IV (KMG-IV): sequencing the most valuable type-strain genomes for metagenomic binning, comparative biology and taxonomic classification.</title>
        <authorList>
            <person name="Goeker M."/>
        </authorList>
    </citation>
    <scope>NUCLEOTIDE SEQUENCE [LARGE SCALE GENOMIC DNA]</scope>
    <source>
        <strain evidence="2 3">DSM 23344</strain>
    </source>
</reference>
<comment type="caution">
    <text evidence="2">The sequence shown here is derived from an EMBL/GenBank/DDBJ whole genome shotgun (WGS) entry which is preliminary data.</text>
</comment>
<keyword evidence="2" id="KW-0378">Hydrolase</keyword>
<dbReference type="InterPro" id="IPR026888">
    <property type="entry name" value="AcetylCoA_hyd_C"/>
</dbReference>
<organism evidence="2 3">
    <name type="scientific">Chromatocurvus halotolerans</name>
    <dbReference type="NCBI Taxonomy" id="1132028"/>
    <lineage>
        <taxon>Bacteria</taxon>
        <taxon>Pseudomonadati</taxon>
        <taxon>Pseudomonadota</taxon>
        <taxon>Gammaproteobacteria</taxon>
        <taxon>Cellvibrionales</taxon>
        <taxon>Halieaceae</taxon>
        <taxon>Chromatocurvus</taxon>
    </lineage>
</organism>
<name>A0A4R2KW89_9GAMM</name>
<proteinExistence type="predicted"/>
<dbReference type="Pfam" id="PF13336">
    <property type="entry name" value="AcetylCoA_hyd_C"/>
    <property type="match status" value="1"/>
</dbReference>
<dbReference type="SUPFAM" id="SSF100950">
    <property type="entry name" value="NagB/RpiA/CoA transferase-like"/>
    <property type="match status" value="1"/>
</dbReference>
<dbReference type="GO" id="GO:0008775">
    <property type="term" value="F:acetate CoA-transferase activity"/>
    <property type="evidence" value="ECO:0007669"/>
    <property type="project" value="InterPro"/>
</dbReference>
<dbReference type="InterPro" id="IPR046433">
    <property type="entry name" value="ActCoA_hydro"/>
</dbReference>
<dbReference type="Proteomes" id="UP000294980">
    <property type="component" value="Unassembled WGS sequence"/>
</dbReference>
<dbReference type="PANTHER" id="PTHR21432">
    <property type="entry name" value="ACETYL-COA HYDROLASE-RELATED"/>
    <property type="match status" value="1"/>
</dbReference>